<dbReference type="OrthoDB" id="2360475at2"/>
<evidence type="ECO:0000313" key="10">
    <source>
        <dbReference type="EMBL" id="OBR68430.1"/>
    </source>
</evidence>
<protein>
    <submittedName>
        <fullName evidence="10">Lipopolysaccharide biosynthesis protein</fullName>
    </submittedName>
</protein>
<sequence length="255" mass="28255">MSNELDLRQYIAVIRKRLWLIVAFVVLCSAAAAVYSLFFKSPVYEAFTKIIVNQTSSQPAAGQLDLNQINTNIRMIDTYKEIIKTPAILDKVASQYPQLGYTTEQLSKKIRVSSVNNTQVMTLVVQDIDYRKAAETVNAVSSVFREEIQHIFKVENVSILNDAPVDALPEPVAPNVPLNIAIAFVVSLMLAVGFVFLLEYMDDTIKTEADVLEYLGQPTLAMISKMSPEEAGASPSSRAARSYKGGELERVTVEK</sequence>
<reference evidence="10 11" key="1">
    <citation type="submission" date="2016-05" db="EMBL/GenBank/DDBJ databases">
        <title>Paenibacillus oryzae. sp. nov., isolated from the rice root.</title>
        <authorList>
            <person name="Zhang J."/>
            <person name="Zhang X."/>
        </authorList>
    </citation>
    <scope>NUCLEOTIDE SEQUENCE [LARGE SCALE GENOMIC DNA]</scope>
    <source>
        <strain evidence="10 11">1DrF-4</strain>
    </source>
</reference>
<feature type="compositionally biased region" description="Low complexity" evidence="7">
    <location>
        <begin position="229"/>
        <end position="242"/>
    </location>
</feature>
<dbReference type="RefSeq" id="WP_068679227.1">
    <property type="nucleotide sequence ID" value="NZ_LYPA01000026.1"/>
</dbReference>
<accession>A0A1A5YSP1</accession>
<organism evidence="10 11">
    <name type="scientific">Paenibacillus oryzae</name>
    <dbReference type="NCBI Taxonomy" id="1844972"/>
    <lineage>
        <taxon>Bacteria</taxon>
        <taxon>Bacillati</taxon>
        <taxon>Bacillota</taxon>
        <taxon>Bacilli</taxon>
        <taxon>Bacillales</taxon>
        <taxon>Paenibacillaceae</taxon>
        <taxon>Paenibacillus</taxon>
    </lineage>
</organism>
<dbReference type="InterPro" id="IPR003856">
    <property type="entry name" value="LPS_length_determ_N"/>
</dbReference>
<evidence type="ECO:0000259" key="9">
    <source>
        <dbReference type="Pfam" id="PF02706"/>
    </source>
</evidence>
<evidence type="ECO:0000256" key="7">
    <source>
        <dbReference type="SAM" id="MobiDB-lite"/>
    </source>
</evidence>
<dbReference type="Proteomes" id="UP000092024">
    <property type="component" value="Unassembled WGS sequence"/>
</dbReference>
<keyword evidence="6 8" id="KW-0472">Membrane</keyword>
<feature type="transmembrane region" description="Helical" evidence="8">
    <location>
        <begin position="178"/>
        <end position="198"/>
    </location>
</feature>
<keyword evidence="11" id="KW-1185">Reference proteome</keyword>
<name>A0A1A5YSP1_9BACL</name>
<dbReference type="PANTHER" id="PTHR32309">
    <property type="entry name" value="TYROSINE-PROTEIN KINASE"/>
    <property type="match status" value="1"/>
</dbReference>
<evidence type="ECO:0000256" key="6">
    <source>
        <dbReference type="ARBA" id="ARBA00023136"/>
    </source>
</evidence>
<gene>
    <name evidence="10" type="ORF">A7K91_21355</name>
</gene>
<feature type="compositionally biased region" description="Basic and acidic residues" evidence="7">
    <location>
        <begin position="244"/>
        <end position="255"/>
    </location>
</feature>
<proteinExistence type="inferred from homology"/>
<dbReference type="Pfam" id="PF02706">
    <property type="entry name" value="Wzz"/>
    <property type="match status" value="1"/>
</dbReference>
<evidence type="ECO:0000256" key="5">
    <source>
        <dbReference type="ARBA" id="ARBA00022989"/>
    </source>
</evidence>
<dbReference type="GO" id="GO:0005886">
    <property type="term" value="C:plasma membrane"/>
    <property type="evidence" value="ECO:0007669"/>
    <property type="project" value="UniProtKB-SubCell"/>
</dbReference>
<keyword evidence="4 8" id="KW-0812">Transmembrane</keyword>
<evidence type="ECO:0000256" key="1">
    <source>
        <dbReference type="ARBA" id="ARBA00004651"/>
    </source>
</evidence>
<comment type="similarity">
    <text evidence="2">Belongs to the CpsC/CapA family.</text>
</comment>
<evidence type="ECO:0000256" key="4">
    <source>
        <dbReference type="ARBA" id="ARBA00022692"/>
    </source>
</evidence>
<dbReference type="PANTHER" id="PTHR32309:SF13">
    <property type="entry name" value="FERRIC ENTEROBACTIN TRANSPORT PROTEIN FEPE"/>
    <property type="match status" value="1"/>
</dbReference>
<dbReference type="GO" id="GO:0004713">
    <property type="term" value="F:protein tyrosine kinase activity"/>
    <property type="evidence" value="ECO:0007669"/>
    <property type="project" value="TreeGrafter"/>
</dbReference>
<feature type="domain" description="Polysaccharide chain length determinant N-terminal" evidence="9">
    <location>
        <begin position="3"/>
        <end position="95"/>
    </location>
</feature>
<keyword evidence="5 8" id="KW-1133">Transmembrane helix</keyword>
<feature type="transmembrane region" description="Helical" evidence="8">
    <location>
        <begin position="18"/>
        <end position="38"/>
    </location>
</feature>
<feature type="region of interest" description="Disordered" evidence="7">
    <location>
        <begin position="226"/>
        <end position="255"/>
    </location>
</feature>
<evidence type="ECO:0000256" key="8">
    <source>
        <dbReference type="SAM" id="Phobius"/>
    </source>
</evidence>
<dbReference type="EMBL" id="LYPA01000026">
    <property type="protein sequence ID" value="OBR68430.1"/>
    <property type="molecule type" value="Genomic_DNA"/>
</dbReference>
<dbReference type="AlphaFoldDB" id="A0A1A5YSP1"/>
<evidence type="ECO:0000313" key="11">
    <source>
        <dbReference type="Proteomes" id="UP000092024"/>
    </source>
</evidence>
<comment type="subcellular location">
    <subcellularLocation>
        <location evidence="1">Cell membrane</location>
        <topology evidence="1">Multi-pass membrane protein</topology>
    </subcellularLocation>
</comment>
<evidence type="ECO:0000256" key="3">
    <source>
        <dbReference type="ARBA" id="ARBA00022475"/>
    </source>
</evidence>
<dbReference type="InterPro" id="IPR050445">
    <property type="entry name" value="Bact_polysacc_biosynth/exp"/>
</dbReference>
<keyword evidence="3" id="KW-1003">Cell membrane</keyword>
<evidence type="ECO:0000256" key="2">
    <source>
        <dbReference type="ARBA" id="ARBA00006683"/>
    </source>
</evidence>
<dbReference type="STRING" id="1844972.A7K91_21355"/>
<comment type="caution">
    <text evidence="10">The sequence shown here is derived from an EMBL/GenBank/DDBJ whole genome shotgun (WGS) entry which is preliminary data.</text>
</comment>